<name>A0A6S7AHU0_9BURK</name>
<dbReference type="AlphaFoldDB" id="A0A6S7AHU0"/>
<gene>
    <name evidence="2" type="ORF">LMG3441_04627</name>
</gene>
<keyword evidence="3" id="KW-1185">Reference proteome</keyword>
<feature type="signal peptide" evidence="1">
    <location>
        <begin position="1"/>
        <end position="20"/>
    </location>
</feature>
<protein>
    <submittedName>
        <fullName evidence="2">Uncharacterized protein</fullName>
    </submittedName>
</protein>
<evidence type="ECO:0000313" key="2">
    <source>
        <dbReference type="EMBL" id="CAB3730541.1"/>
    </source>
</evidence>
<proteinExistence type="predicted"/>
<feature type="chain" id="PRO_5028894548" evidence="1">
    <location>
        <begin position="21"/>
        <end position="214"/>
    </location>
</feature>
<accession>A0A6S7AHU0</accession>
<evidence type="ECO:0000256" key="1">
    <source>
        <dbReference type="SAM" id="SignalP"/>
    </source>
</evidence>
<reference evidence="2 3" key="1">
    <citation type="submission" date="2020-04" db="EMBL/GenBank/DDBJ databases">
        <authorList>
            <person name="De Canck E."/>
        </authorList>
    </citation>
    <scope>NUCLEOTIDE SEQUENCE [LARGE SCALE GENOMIC DNA]</scope>
    <source>
        <strain evidence="2 3">LMG 3441</strain>
    </source>
</reference>
<evidence type="ECO:0000313" key="3">
    <source>
        <dbReference type="Proteomes" id="UP000494269"/>
    </source>
</evidence>
<dbReference type="Proteomes" id="UP000494269">
    <property type="component" value="Unassembled WGS sequence"/>
</dbReference>
<dbReference type="EMBL" id="CADIJQ010000009">
    <property type="protein sequence ID" value="CAB3730541.1"/>
    <property type="molecule type" value="Genomic_DNA"/>
</dbReference>
<sequence length="214" mass="22930">MKFKALTLGILMAGASASQAATVKEVFNGSMLGTTQRYFESIAGVPRESFKNDHVFVVQECRITATITNDKVSALRMDLADNCKPDLTSFIGEDAPKAGQPITPGAFGRGQRYTASCLTDCGNAVDPSAYALWVAPRSSGGLEVLMEMVLAGDKALDAADQWEADIKKAAGQDYVLNRKFNCETRFDTAAEAAFKDVPVNAITVGYGLPVERCN</sequence>
<organism evidence="2 3">
    <name type="scientific">Achromobacter kerstersii</name>
    <dbReference type="NCBI Taxonomy" id="1353890"/>
    <lineage>
        <taxon>Bacteria</taxon>
        <taxon>Pseudomonadati</taxon>
        <taxon>Pseudomonadota</taxon>
        <taxon>Betaproteobacteria</taxon>
        <taxon>Burkholderiales</taxon>
        <taxon>Alcaligenaceae</taxon>
        <taxon>Achromobacter</taxon>
    </lineage>
</organism>
<keyword evidence="1" id="KW-0732">Signal</keyword>
<dbReference type="RefSeq" id="WP_175171099.1">
    <property type="nucleotide sequence ID" value="NZ_CADIJQ010000009.1"/>
</dbReference>